<organism evidence="4 5">
    <name type="scientific">Microctonus hyperodae</name>
    <name type="common">Parasitoid wasp</name>
    <dbReference type="NCBI Taxonomy" id="165561"/>
    <lineage>
        <taxon>Eukaryota</taxon>
        <taxon>Metazoa</taxon>
        <taxon>Ecdysozoa</taxon>
        <taxon>Arthropoda</taxon>
        <taxon>Hexapoda</taxon>
        <taxon>Insecta</taxon>
        <taxon>Pterygota</taxon>
        <taxon>Neoptera</taxon>
        <taxon>Endopterygota</taxon>
        <taxon>Hymenoptera</taxon>
        <taxon>Apocrita</taxon>
        <taxon>Ichneumonoidea</taxon>
        <taxon>Braconidae</taxon>
        <taxon>Euphorinae</taxon>
        <taxon>Microctonus</taxon>
    </lineage>
</organism>
<sequence>MNSIGQHKRDGSIVGCKIAQQERILVRVDDDDDDDDAQYQTMDVMPWIRGGLASAVPLPPALHTNNPAAFTGGHHLFGQQGCSLACTCTCTCTASIVSAAAAAAHHPQLHQHHRALGTASATVLLQPVDQIKDAMAKLDKSHNGKPSRVIHIRNIASDVSESEIIHLGLPFGRVTNVLVLKGKNQALIEMADENAATTMVGYYAASGASLRGRAVYVQFSNHRELKTDQAHSNAVSSSTTNIIANASNTGCRGERKIEQTT</sequence>
<reference evidence="4" key="2">
    <citation type="submission" date="2023-03" db="EMBL/GenBank/DDBJ databases">
        <authorList>
            <person name="Inwood S.N."/>
            <person name="Skelly J.G."/>
            <person name="Guhlin J."/>
            <person name="Harrop T.W.R."/>
            <person name="Goldson S.G."/>
            <person name="Dearden P.K."/>
        </authorList>
    </citation>
    <scope>NUCLEOTIDE SEQUENCE</scope>
    <source>
        <strain evidence="4">Lincoln</strain>
        <tissue evidence="4">Whole body</tissue>
    </source>
</reference>
<dbReference type="AlphaFoldDB" id="A0AA39KMU4"/>
<proteinExistence type="predicted"/>
<dbReference type="InterPro" id="IPR000504">
    <property type="entry name" value="RRM_dom"/>
</dbReference>
<name>A0AA39KMU4_MICHY</name>
<reference evidence="4" key="1">
    <citation type="journal article" date="2023" name="bioRxiv">
        <title>Scaffold-level genome assemblies of two parasitoid biocontrol wasps reveal the parthenogenesis mechanism and an associated novel virus.</title>
        <authorList>
            <person name="Inwood S."/>
            <person name="Skelly J."/>
            <person name="Guhlin J."/>
            <person name="Harrop T."/>
            <person name="Goldson S."/>
            <person name="Dearden P."/>
        </authorList>
    </citation>
    <scope>NUCLEOTIDE SEQUENCE</scope>
    <source>
        <strain evidence="4">Lincoln</strain>
        <tissue evidence="4">Whole body</tissue>
    </source>
</reference>
<evidence type="ECO:0000256" key="2">
    <source>
        <dbReference type="PROSITE-ProRule" id="PRU00176"/>
    </source>
</evidence>
<dbReference type="Gene3D" id="3.30.70.330">
    <property type="match status" value="1"/>
</dbReference>
<dbReference type="Proteomes" id="UP001168972">
    <property type="component" value="Unassembled WGS sequence"/>
</dbReference>
<dbReference type="SUPFAM" id="SSF54928">
    <property type="entry name" value="RNA-binding domain, RBD"/>
    <property type="match status" value="1"/>
</dbReference>
<evidence type="ECO:0000313" key="4">
    <source>
        <dbReference type="EMBL" id="KAK0167318.1"/>
    </source>
</evidence>
<evidence type="ECO:0000256" key="1">
    <source>
        <dbReference type="ARBA" id="ARBA00022884"/>
    </source>
</evidence>
<accession>A0AA39KMU4</accession>
<protein>
    <recommendedName>
        <fullName evidence="3">RRM domain-containing protein</fullName>
    </recommendedName>
</protein>
<keyword evidence="5" id="KW-1185">Reference proteome</keyword>
<dbReference type="PROSITE" id="PS50102">
    <property type="entry name" value="RRM"/>
    <property type="match status" value="1"/>
</dbReference>
<evidence type="ECO:0000313" key="5">
    <source>
        <dbReference type="Proteomes" id="UP001168972"/>
    </source>
</evidence>
<dbReference type="InterPro" id="IPR035979">
    <property type="entry name" value="RBD_domain_sf"/>
</dbReference>
<evidence type="ECO:0000259" key="3">
    <source>
        <dbReference type="PROSITE" id="PS50102"/>
    </source>
</evidence>
<dbReference type="EMBL" id="JAQQBR010001832">
    <property type="protein sequence ID" value="KAK0167318.1"/>
    <property type="molecule type" value="Genomic_DNA"/>
</dbReference>
<comment type="caution">
    <text evidence="4">The sequence shown here is derived from an EMBL/GenBank/DDBJ whole genome shotgun (WGS) entry which is preliminary data.</text>
</comment>
<gene>
    <name evidence="4" type="ORF">PV327_004733</name>
</gene>
<dbReference type="PANTHER" id="PTHR15592">
    <property type="entry name" value="MATRIN 3/NUCLEAR PROTEIN 220-RELATED"/>
    <property type="match status" value="1"/>
</dbReference>
<dbReference type="InterPro" id="IPR012677">
    <property type="entry name" value="Nucleotide-bd_a/b_plait_sf"/>
</dbReference>
<feature type="domain" description="RRM" evidence="3">
    <location>
        <begin position="148"/>
        <end position="222"/>
    </location>
</feature>
<dbReference type="GO" id="GO:0003723">
    <property type="term" value="F:RNA binding"/>
    <property type="evidence" value="ECO:0007669"/>
    <property type="project" value="UniProtKB-UniRule"/>
</dbReference>
<dbReference type="SMART" id="SM00360">
    <property type="entry name" value="RRM"/>
    <property type="match status" value="1"/>
</dbReference>
<keyword evidence="1 2" id="KW-0694">RNA-binding</keyword>